<comment type="function">
    <text evidence="8">Catalyzes the transfer of a phosphate group to glutamate to form L-glutamate 5-phosphate.</text>
</comment>
<dbReference type="PRINTS" id="PR00474">
    <property type="entry name" value="GLU5KINASE"/>
</dbReference>
<dbReference type="Gene3D" id="3.40.1160.10">
    <property type="entry name" value="Acetylglutamate kinase-like"/>
    <property type="match status" value="1"/>
</dbReference>
<dbReference type="CDD" id="cd04242">
    <property type="entry name" value="AAK_G5K_ProB"/>
    <property type="match status" value="1"/>
</dbReference>
<dbReference type="NCBIfam" id="TIGR01027">
    <property type="entry name" value="proB"/>
    <property type="match status" value="1"/>
</dbReference>
<comment type="similarity">
    <text evidence="8">Belongs to the glutamate 5-kinase family.</text>
</comment>
<dbReference type="HAMAP" id="MF_00456">
    <property type="entry name" value="ProB"/>
    <property type="match status" value="1"/>
</dbReference>
<evidence type="ECO:0000256" key="6">
    <source>
        <dbReference type="ARBA" id="ARBA00022777"/>
    </source>
</evidence>
<dbReference type="FunFam" id="3.40.1160.10:FF:000006">
    <property type="entry name" value="Glutamate 5-kinase"/>
    <property type="match status" value="1"/>
</dbReference>
<evidence type="ECO:0000256" key="7">
    <source>
        <dbReference type="ARBA" id="ARBA00022840"/>
    </source>
</evidence>
<dbReference type="PIRSF" id="PIRSF000729">
    <property type="entry name" value="GK"/>
    <property type="match status" value="1"/>
</dbReference>
<dbReference type="SUPFAM" id="SSF53633">
    <property type="entry name" value="Carbamate kinase-like"/>
    <property type="match status" value="1"/>
</dbReference>
<reference evidence="10 11" key="1">
    <citation type="submission" date="2018-01" db="EMBL/GenBank/DDBJ databases">
        <title>Species boundaries and ecological features among Paraburkholderia terrae DSMZ17804T, P. hospita DSMZ17164T and P. caribensis DSMZ13236T.</title>
        <authorList>
            <person name="Pratama A.A."/>
        </authorList>
    </citation>
    <scope>NUCLEOTIDE SEQUENCE [LARGE SCALE GENOMIC DNA]</scope>
    <source>
        <strain evidence="10 11">DSM 17804</strain>
    </source>
</reference>
<dbReference type="InterPro" id="IPR001057">
    <property type="entry name" value="Glu/AcGlu_kinase"/>
</dbReference>
<evidence type="ECO:0000256" key="1">
    <source>
        <dbReference type="ARBA" id="ARBA00022490"/>
    </source>
</evidence>
<dbReference type="PANTHER" id="PTHR43654:SF1">
    <property type="entry name" value="ISOPENTENYL PHOSPHATE KINASE"/>
    <property type="match status" value="1"/>
</dbReference>
<evidence type="ECO:0000256" key="3">
    <source>
        <dbReference type="ARBA" id="ARBA00022650"/>
    </source>
</evidence>
<feature type="domain" description="Aspartate/glutamate/uridylate kinase" evidence="9">
    <location>
        <begin position="42"/>
        <end position="267"/>
    </location>
</feature>
<sequence length="319" mass="34591">MSQIKLASRHRPLSRWVQRKPEFPAQSIKLEAMASIEKQAEKRWVIKIDSSLVTDGGKGLDYKVLACWANEMASLHRLDMEIIVVSSGAVAEGMSRLGWSTRPHDIPTLQAAAAVGQMGLMEAYEASFRRSGICAAQVLLTREDFATRQRYLNTQATLNKLVKMRAIPVINENDTVSTEEICFGNNDMLAALIGNMVGADRLVILTDQPGLFVSDPRVDSRAALISLASADDDSLLDVAGGAGKSGKGGMLSKIKSARMFALSGGTTTIASGHINGVLEKIRSGLAVGTELRPRPKVDQDVERWIVESKSTLICESPMH</sequence>
<proteinExistence type="inferred from homology"/>
<protein>
    <recommendedName>
        <fullName evidence="8">Glutamate 5-kinase</fullName>
        <ecNumber evidence="8">2.7.2.11</ecNumber>
    </recommendedName>
    <alternativeName>
        <fullName evidence="8">Gamma-glutamyl kinase</fullName>
        <shortName evidence="8">GK</shortName>
    </alternativeName>
</protein>
<comment type="subcellular location">
    <subcellularLocation>
        <location evidence="8">Cytoplasm</location>
    </subcellularLocation>
</comment>
<dbReference type="InterPro" id="IPR041739">
    <property type="entry name" value="G5K_ProB"/>
</dbReference>
<organism evidence="10 11">
    <name type="scientific">Paraburkholderia terrae</name>
    <dbReference type="NCBI Taxonomy" id="311230"/>
    <lineage>
        <taxon>Bacteria</taxon>
        <taxon>Pseudomonadati</taxon>
        <taxon>Pseudomonadota</taxon>
        <taxon>Betaproteobacteria</taxon>
        <taxon>Burkholderiales</taxon>
        <taxon>Burkholderiaceae</taxon>
        <taxon>Paraburkholderia</taxon>
    </lineage>
</organism>
<feature type="binding site" evidence="8">
    <location>
        <position position="186"/>
    </location>
    <ligand>
        <name>substrate</name>
    </ligand>
</feature>
<name>A0A2I8EP82_9BURK</name>
<keyword evidence="4 8" id="KW-0808">Transferase</keyword>
<keyword evidence="7 8" id="KW-0067">ATP-binding</keyword>
<comment type="caution">
    <text evidence="8">Lacks conserved residue(s) required for the propagation of feature annotation.</text>
</comment>
<feature type="binding site" evidence="8">
    <location>
        <position position="174"/>
    </location>
    <ligand>
        <name>substrate</name>
    </ligand>
</feature>
<dbReference type="Pfam" id="PF00696">
    <property type="entry name" value="AA_kinase"/>
    <property type="match status" value="1"/>
</dbReference>
<dbReference type="InterPro" id="IPR036393">
    <property type="entry name" value="AceGlu_kinase-like_sf"/>
</dbReference>
<feature type="binding site" evidence="8">
    <location>
        <position position="47"/>
    </location>
    <ligand>
        <name>ATP</name>
        <dbReference type="ChEBI" id="CHEBI:30616"/>
    </ligand>
</feature>
<keyword evidence="5 8" id="KW-0547">Nucleotide-binding</keyword>
<comment type="catalytic activity">
    <reaction evidence="8">
        <text>L-glutamate + ATP = L-glutamyl 5-phosphate + ADP</text>
        <dbReference type="Rhea" id="RHEA:14877"/>
        <dbReference type="ChEBI" id="CHEBI:29985"/>
        <dbReference type="ChEBI" id="CHEBI:30616"/>
        <dbReference type="ChEBI" id="CHEBI:58274"/>
        <dbReference type="ChEBI" id="CHEBI:456216"/>
        <dbReference type="EC" id="2.7.2.11"/>
    </reaction>
</comment>
<dbReference type="Proteomes" id="UP000243502">
    <property type="component" value="Chromosome 2"/>
</dbReference>
<dbReference type="UniPathway" id="UPA00098">
    <property type="reaction ID" value="UER00359"/>
</dbReference>
<dbReference type="KEGG" id="pter:C2L65_16705"/>
<dbReference type="InterPro" id="IPR005715">
    <property type="entry name" value="Glu_5kinase/COase_Synthase"/>
</dbReference>
<evidence type="ECO:0000259" key="9">
    <source>
        <dbReference type="Pfam" id="PF00696"/>
    </source>
</evidence>
<dbReference type="AlphaFoldDB" id="A0A2I8EP82"/>
<evidence type="ECO:0000313" key="10">
    <source>
        <dbReference type="EMBL" id="AUT61376.1"/>
    </source>
</evidence>
<dbReference type="PANTHER" id="PTHR43654">
    <property type="entry name" value="GLUTAMATE 5-KINASE"/>
    <property type="match status" value="1"/>
</dbReference>
<dbReference type="GO" id="GO:0005829">
    <property type="term" value="C:cytosol"/>
    <property type="evidence" value="ECO:0007669"/>
    <property type="project" value="TreeGrafter"/>
</dbReference>
<feature type="binding site" evidence="8">
    <location>
        <begin position="206"/>
        <end position="207"/>
    </location>
    <ligand>
        <name>ATP</name>
        <dbReference type="ChEBI" id="CHEBI:30616"/>
    </ligand>
</feature>
<keyword evidence="1 8" id="KW-0963">Cytoplasm</keyword>
<dbReference type="InterPro" id="IPR011529">
    <property type="entry name" value="Glu_5kinase"/>
</dbReference>
<keyword evidence="6 8" id="KW-0418">Kinase</keyword>
<dbReference type="InterPro" id="IPR001048">
    <property type="entry name" value="Asp/Glu/Uridylate_kinase"/>
</dbReference>
<dbReference type="GO" id="GO:0005524">
    <property type="term" value="F:ATP binding"/>
    <property type="evidence" value="ECO:0007669"/>
    <property type="project" value="UniProtKB-KW"/>
</dbReference>
<evidence type="ECO:0000313" key="11">
    <source>
        <dbReference type="Proteomes" id="UP000243502"/>
    </source>
</evidence>
<comment type="pathway">
    <text evidence="8">Amino-acid biosynthesis; L-proline biosynthesis; L-glutamate 5-semialdehyde from L-glutamate: step 1/2.</text>
</comment>
<evidence type="ECO:0000256" key="2">
    <source>
        <dbReference type="ARBA" id="ARBA00022605"/>
    </source>
</evidence>
<gene>
    <name evidence="8 10" type="primary">proB</name>
    <name evidence="10" type="ORF">C2L65_16705</name>
</gene>
<accession>A0A2I8EP82</accession>
<dbReference type="EMBL" id="CP026112">
    <property type="protein sequence ID" value="AUT61376.1"/>
    <property type="molecule type" value="Genomic_DNA"/>
</dbReference>
<feature type="binding site" evidence="8">
    <location>
        <position position="87"/>
    </location>
    <ligand>
        <name>substrate</name>
    </ligand>
</feature>
<evidence type="ECO:0000256" key="4">
    <source>
        <dbReference type="ARBA" id="ARBA00022679"/>
    </source>
</evidence>
<keyword evidence="2 8" id="KW-0028">Amino-acid biosynthesis</keyword>
<dbReference type="GO" id="GO:0055129">
    <property type="term" value="P:L-proline biosynthetic process"/>
    <property type="evidence" value="ECO:0007669"/>
    <property type="project" value="UniProtKB-UniRule"/>
</dbReference>
<evidence type="ECO:0000256" key="5">
    <source>
        <dbReference type="ARBA" id="ARBA00022741"/>
    </source>
</evidence>
<dbReference type="GO" id="GO:0004349">
    <property type="term" value="F:glutamate 5-kinase activity"/>
    <property type="evidence" value="ECO:0007669"/>
    <property type="project" value="UniProtKB-UniRule"/>
</dbReference>
<dbReference type="EC" id="2.7.2.11" evidence="8"/>
<keyword evidence="3 8" id="KW-0641">Proline biosynthesis</keyword>
<evidence type="ECO:0000256" key="8">
    <source>
        <dbReference type="HAMAP-Rule" id="MF_00456"/>
    </source>
</evidence>